<name>A0ABX7MRF7_9GAMM</name>
<dbReference type="InterPro" id="IPR050833">
    <property type="entry name" value="Poly_Biosynth_Transport"/>
</dbReference>
<evidence type="ECO:0000256" key="6">
    <source>
        <dbReference type="ARBA" id="ARBA00023136"/>
    </source>
</evidence>
<feature type="transmembrane region" description="Helical" evidence="7">
    <location>
        <begin position="242"/>
        <end position="261"/>
    </location>
</feature>
<dbReference type="PANTHER" id="PTHR30250">
    <property type="entry name" value="PST FAMILY PREDICTED COLANIC ACID TRANSPORTER"/>
    <property type="match status" value="1"/>
</dbReference>
<evidence type="ECO:0000256" key="1">
    <source>
        <dbReference type="ARBA" id="ARBA00004651"/>
    </source>
</evidence>
<dbReference type="EMBL" id="CP071247">
    <property type="protein sequence ID" value="QSP93974.1"/>
    <property type="molecule type" value="Genomic_DNA"/>
</dbReference>
<feature type="transmembrane region" description="Helical" evidence="7">
    <location>
        <begin position="402"/>
        <end position="420"/>
    </location>
</feature>
<sequence length="435" mass="47945">MSISSAPLRLWRSFTANRFLRNIGWLTLSMLASRVLRLAVTVVVARTFTQLDYGQIALIFTTHEIISLFIQRCTQVKLIQAPPKELPSLCRTTFGMNWLLGFTLALVQCAVGYVVATIYGAAELWLPISLLGLCHLILPMAMVPAALNVREGKMHLVAKIEVGQTTFETVSVLVLIASGAGIWALVIPKLLAPFIWVYFHRAHNTWRFDRSKPQASRIDILKYSLNLMVIDGLSVIRQNLDYLLVGYVLGIEALGLYYFAFNAGLGIATTFANAINSAFLPHLCNADHDQSPSERAQKYRSGVKLIIMTVGGVVVLQAATAPLYVPLVFGSSWEEAGSIPLIVILCLTAFPKTLFEANSQYLRALDLPQVDLKNHFWLTVALTVAVVVSVYHSLFLLALATLITYTLAALVLLVFCYRLAPVSPEPAALPQQQVS</sequence>
<feature type="transmembrane region" description="Helical" evidence="7">
    <location>
        <begin position="376"/>
        <end position="396"/>
    </location>
</feature>
<dbReference type="Pfam" id="PF13440">
    <property type="entry name" value="Polysacc_synt_3"/>
    <property type="match status" value="1"/>
</dbReference>
<keyword evidence="4 7" id="KW-0812">Transmembrane</keyword>
<evidence type="ECO:0000256" key="7">
    <source>
        <dbReference type="SAM" id="Phobius"/>
    </source>
</evidence>
<protein>
    <submittedName>
        <fullName evidence="8">Oligosaccharide flippase family protein</fullName>
    </submittedName>
</protein>
<feature type="transmembrane region" description="Helical" evidence="7">
    <location>
        <begin position="337"/>
        <end position="355"/>
    </location>
</feature>
<feature type="transmembrane region" description="Helical" evidence="7">
    <location>
        <begin position="128"/>
        <end position="149"/>
    </location>
</feature>
<feature type="transmembrane region" description="Helical" evidence="7">
    <location>
        <begin position="98"/>
        <end position="122"/>
    </location>
</feature>
<evidence type="ECO:0000256" key="4">
    <source>
        <dbReference type="ARBA" id="ARBA00022692"/>
    </source>
</evidence>
<accession>A0ABX7MRF7</accession>
<keyword evidence="9" id="KW-1185">Reference proteome</keyword>
<evidence type="ECO:0000313" key="9">
    <source>
        <dbReference type="Proteomes" id="UP000663555"/>
    </source>
</evidence>
<proteinExistence type="inferred from homology"/>
<dbReference type="RefSeq" id="WP_206643196.1">
    <property type="nucleotide sequence ID" value="NZ_CP071247.1"/>
</dbReference>
<feature type="transmembrane region" description="Helical" evidence="7">
    <location>
        <begin position="305"/>
        <end position="325"/>
    </location>
</feature>
<gene>
    <name evidence="8" type="ORF">LPB19_12310</name>
</gene>
<keyword evidence="3" id="KW-1003">Cell membrane</keyword>
<evidence type="ECO:0000256" key="3">
    <source>
        <dbReference type="ARBA" id="ARBA00022475"/>
    </source>
</evidence>
<organism evidence="8 9">
    <name type="scientific">Marinobacter salinisoli</name>
    <dbReference type="NCBI Taxonomy" id="2769486"/>
    <lineage>
        <taxon>Bacteria</taxon>
        <taxon>Pseudomonadati</taxon>
        <taxon>Pseudomonadota</taxon>
        <taxon>Gammaproteobacteria</taxon>
        <taxon>Pseudomonadales</taxon>
        <taxon>Marinobacteraceae</taxon>
        <taxon>Marinobacter</taxon>
    </lineage>
</organism>
<reference evidence="8 9" key="1">
    <citation type="submission" date="2021-03" db="EMBL/GenBank/DDBJ databases">
        <title>Genome sequencing of Marinobacter sp. LPB0319.</title>
        <authorList>
            <person name="Kim J."/>
        </authorList>
    </citation>
    <scope>NUCLEOTIDE SEQUENCE [LARGE SCALE GENOMIC DNA]</scope>
    <source>
        <strain evidence="8 9">LPB0319</strain>
    </source>
</reference>
<evidence type="ECO:0000313" key="8">
    <source>
        <dbReference type="EMBL" id="QSP93974.1"/>
    </source>
</evidence>
<dbReference type="Proteomes" id="UP000663555">
    <property type="component" value="Chromosome"/>
</dbReference>
<comment type="similarity">
    <text evidence="2">Belongs to the polysaccharide synthase family.</text>
</comment>
<dbReference type="PANTHER" id="PTHR30250:SF10">
    <property type="entry name" value="LIPOPOLYSACCHARIDE BIOSYNTHESIS PROTEIN WZXC"/>
    <property type="match status" value="1"/>
</dbReference>
<feature type="transmembrane region" description="Helical" evidence="7">
    <location>
        <begin position="170"/>
        <end position="199"/>
    </location>
</feature>
<evidence type="ECO:0000256" key="2">
    <source>
        <dbReference type="ARBA" id="ARBA00007430"/>
    </source>
</evidence>
<comment type="subcellular location">
    <subcellularLocation>
        <location evidence="1">Cell membrane</location>
        <topology evidence="1">Multi-pass membrane protein</topology>
    </subcellularLocation>
</comment>
<evidence type="ECO:0000256" key="5">
    <source>
        <dbReference type="ARBA" id="ARBA00022989"/>
    </source>
</evidence>
<keyword evidence="6 7" id="KW-0472">Membrane</keyword>
<keyword evidence="5 7" id="KW-1133">Transmembrane helix</keyword>